<evidence type="ECO:0000313" key="2">
    <source>
        <dbReference type="EMBL" id="OUC80931.1"/>
    </source>
</evidence>
<dbReference type="RefSeq" id="WP_086533443.1">
    <property type="nucleotide sequence ID" value="NZ_NGFO01000001.1"/>
</dbReference>
<dbReference type="Pfam" id="PF09203">
    <property type="entry name" value="MspA"/>
    <property type="match status" value="1"/>
</dbReference>
<dbReference type="EMBL" id="NGFO01000001">
    <property type="protein sequence ID" value="OUC80931.1"/>
    <property type="molecule type" value="Genomic_DNA"/>
</dbReference>
<dbReference type="Proteomes" id="UP000194632">
    <property type="component" value="Unassembled WGS sequence"/>
</dbReference>
<dbReference type="OrthoDB" id="4540215at2"/>
<dbReference type="InterPro" id="IPR015286">
    <property type="entry name" value="Porin_fam_mycobact-type"/>
</dbReference>
<keyword evidence="3" id="KW-1185">Reference proteome</keyword>
<gene>
    <name evidence="2" type="ORF">CA982_00820</name>
</gene>
<dbReference type="InterPro" id="IPR006311">
    <property type="entry name" value="TAT_signal"/>
</dbReference>
<reference evidence="2 3" key="1">
    <citation type="submission" date="2017-05" db="EMBL/GenBank/DDBJ databases">
        <title>Biotechnological potential of actinobacteria isolated from South African environments.</title>
        <authorList>
            <person name="Le Roes-Hill M."/>
            <person name="Prins A."/>
            <person name="Durrell K.A."/>
        </authorList>
    </citation>
    <scope>NUCLEOTIDE SEQUENCE [LARGE SCALE GENOMIC DNA]</scope>
    <source>
        <strain evidence="2">BS2</strain>
    </source>
</reference>
<dbReference type="Gene3D" id="2.60.40.1650">
    <property type="entry name" value="Porin MspA (Ig-like beta-sandwich domain)"/>
    <property type="match status" value="1"/>
</dbReference>
<dbReference type="Gene3D" id="2.10.300.10">
    <property type="entry name" value="Porin MspA ribbon domain"/>
    <property type="match status" value="1"/>
</dbReference>
<sequence>MTTTRRIGAPMTAPQRHITRTRIIAATTALACAALVPALTASPAQADTTVQLPGQSVTKKLKDGTTVTITRSNESARINPSMGGTPLHRNAWVSGKYVVTTSDKAAKIGVGSGYIVGCQLTLGGNSNSRAGATAPNFDLQSATTTAETGAGVTIGPGQAVNYVINDREYKDAFGAAGHSSSISFSGGKGTLAYTNETMMVNGCAGYAQARSYAKVSITTDNVSQSIAVYGKPFSMG</sequence>
<evidence type="ECO:0008006" key="4">
    <source>
        <dbReference type="Google" id="ProtNLM"/>
    </source>
</evidence>
<name>A0A2C9ZJL0_9ACTN</name>
<proteinExistence type="predicted"/>
<feature type="signal peptide" evidence="1">
    <location>
        <begin position="1"/>
        <end position="46"/>
    </location>
</feature>
<comment type="caution">
    <text evidence="2">The sequence shown here is derived from an EMBL/GenBank/DDBJ whole genome shotgun (WGS) entry which is preliminary data.</text>
</comment>
<evidence type="ECO:0000256" key="1">
    <source>
        <dbReference type="SAM" id="SignalP"/>
    </source>
</evidence>
<keyword evidence="1" id="KW-0732">Signal</keyword>
<dbReference type="AlphaFoldDB" id="A0A2C9ZJL0"/>
<evidence type="ECO:0000313" key="3">
    <source>
        <dbReference type="Proteomes" id="UP000194632"/>
    </source>
</evidence>
<feature type="chain" id="PRO_5013220332" description="MspA family protein" evidence="1">
    <location>
        <begin position="47"/>
        <end position="236"/>
    </location>
</feature>
<accession>A0A2C9ZJL0</accession>
<dbReference type="PROSITE" id="PS51318">
    <property type="entry name" value="TAT"/>
    <property type="match status" value="1"/>
</dbReference>
<protein>
    <recommendedName>
        <fullName evidence="4">MspA family protein</fullName>
    </recommendedName>
</protein>
<organism evidence="2 3">
    <name type="scientific">Gordonia lacunae</name>
    <dbReference type="NCBI Taxonomy" id="417102"/>
    <lineage>
        <taxon>Bacteria</taxon>
        <taxon>Bacillati</taxon>
        <taxon>Actinomycetota</taxon>
        <taxon>Actinomycetes</taxon>
        <taxon>Mycobacteriales</taxon>
        <taxon>Gordoniaceae</taxon>
        <taxon>Gordonia</taxon>
    </lineage>
</organism>